<name>A0A9W6TA18_AMBMO</name>
<feature type="domain" description="FCP1 homology" evidence="3">
    <location>
        <begin position="1"/>
        <end position="96"/>
    </location>
</feature>
<keyword evidence="1" id="KW-0811">Translocation</keyword>
<dbReference type="Proteomes" id="UP001165063">
    <property type="component" value="Unassembled WGS sequence"/>
</dbReference>
<dbReference type="Gene3D" id="3.40.50.1000">
    <property type="entry name" value="HAD superfamily/HAD-like"/>
    <property type="match status" value="1"/>
</dbReference>
<evidence type="ECO:0000259" key="3">
    <source>
        <dbReference type="PROSITE" id="PS50969"/>
    </source>
</evidence>
<evidence type="ECO:0000313" key="4">
    <source>
        <dbReference type="EMBL" id="GME86109.1"/>
    </source>
</evidence>
<gene>
    <name evidence="4" type="ORF">Amon01_001024700</name>
</gene>
<keyword evidence="1" id="KW-0809">Transit peptide</keyword>
<protein>
    <recommendedName>
        <fullName evidence="1">Mitochondrial import inner membrane translocase subunit TIM50</fullName>
    </recommendedName>
</protein>
<comment type="subunit">
    <text evidence="1">Component of the TIM23 complex.</text>
</comment>
<keyword evidence="1" id="KW-0496">Mitochondrion</keyword>
<comment type="similarity">
    <text evidence="1">Belongs to the TIM50 family.</text>
</comment>
<organism evidence="4 5">
    <name type="scientific">Ambrosiozyma monospora</name>
    <name type="common">Yeast</name>
    <name type="synonym">Endomycopsis monosporus</name>
    <dbReference type="NCBI Taxonomy" id="43982"/>
    <lineage>
        <taxon>Eukaryota</taxon>
        <taxon>Fungi</taxon>
        <taxon>Dikarya</taxon>
        <taxon>Ascomycota</taxon>
        <taxon>Saccharomycotina</taxon>
        <taxon>Pichiomycetes</taxon>
        <taxon>Pichiales</taxon>
        <taxon>Pichiaceae</taxon>
        <taxon>Ambrosiozyma</taxon>
    </lineage>
</organism>
<dbReference type="GO" id="GO:0005744">
    <property type="term" value="C:TIM23 mitochondrial import inner membrane translocase complex"/>
    <property type="evidence" value="ECO:0007669"/>
    <property type="project" value="UniProtKB-UniRule"/>
</dbReference>
<dbReference type="SUPFAM" id="SSF56784">
    <property type="entry name" value="HAD-like"/>
    <property type="match status" value="1"/>
</dbReference>
<dbReference type="Pfam" id="PF03031">
    <property type="entry name" value="NIF"/>
    <property type="match status" value="1"/>
</dbReference>
<feature type="compositionally biased region" description="Basic residues" evidence="2">
    <location>
        <begin position="35"/>
        <end position="44"/>
    </location>
</feature>
<evidence type="ECO:0000256" key="1">
    <source>
        <dbReference type="RuleBase" id="RU365079"/>
    </source>
</evidence>
<dbReference type="PROSITE" id="PS50969">
    <property type="entry name" value="FCP1"/>
    <property type="match status" value="1"/>
</dbReference>
<evidence type="ECO:0000256" key="2">
    <source>
        <dbReference type="SAM" id="MobiDB-lite"/>
    </source>
</evidence>
<proteinExistence type="inferred from homology"/>
<dbReference type="GO" id="GO:0015031">
    <property type="term" value="P:protein transport"/>
    <property type="evidence" value="ECO:0007669"/>
    <property type="project" value="UniProtKB-KW"/>
</dbReference>
<accession>A0A9W6TA18</accession>
<keyword evidence="1" id="KW-0813">Transport</keyword>
<comment type="subcellular location">
    <subcellularLocation>
        <location evidence="1">Mitochondrion inner membrane</location>
        <topology evidence="1">Single-pass membrane protein</topology>
    </subcellularLocation>
</comment>
<comment type="caution">
    <text evidence="4">The sequence shown here is derived from an EMBL/GenBank/DDBJ whole genome shotgun (WGS) entry which is preliminary data.</text>
</comment>
<comment type="function">
    <text evidence="1">Essential component of the TIM23 complex, a complex that mediates the translocation of transit peptide-containing proteins across the mitochondrial inner membrane.</text>
</comment>
<dbReference type="EMBL" id="BSXU01019012">
    <property type="protein sequence ID" value="GME86109.1"/>
    <property type="molecule type" value="Genomic_DNA"/>
</dbReference>
<dbReference type="OrthoDB" id="277011at2759"/>
<dbReference type="AlphaFoldDB" id="A0A9W6TA18"/>
<dbReference type="SMART" id="SM00577">
    <property type="entry name" value="CPDc"/>
    <property type="match status" value="1"/>
</dbReference>
<sequence length="117" mass="12913">MSPDLAPLSSSGTLVNSSSSNTGNTGNPASDRRERSRSRSRSKTRNVTNDLSKVIIIDNSPVSYSFHKENGIMVEGWINDPDDMELMNLLPLLNSLRFTSDVRNVLSLKIGQSAFRE</sequence>
<dbReference type="InterPro" id="IPR023214">
    <property type="entry name" value="HAD_sf"/>
</dbReference>
<dbReference type="InterPro" id="IPR036412">
    <property type="entry name" value="HAD-like_sf"/>
</dbReference>
<keyword evidence="5" id="KW-1185">Reference proteome</keyword>
<dbReference type="InterPro" id="IPR050365">
    <property type="entry name" value="TIM50"/>
</dbReference>
<keyword evidence="1" id="KW-0653">Protein transport</keyword>
<dbReference type="InterPro" id="IPR004274">
    <property type="entry name" value="FCP1_dom"/>
</dbReference>
<evidence type="ECO:0000313" key="5">
    <source>
        <dbReference type="Proteomes" id="UP001165063"/>
    </source>
</evidence>
<feature type="region of interest" description="Disordered" evidence="2">
    <location>
        <begin position="1"/>
        <end position="46"/>
    </location>
</feature>
<reference evidence="4" key="1">
    <citation type="submission" date="2023-04" db="EMBL/GenBank/DDBJ databases">
        <title>Ambrosiozyma monospora NBRC 1965.</title>
        <authorList>
            <person name="Ichikawa N."/>
            <person name="Sato H."/>
            <person name="Tonouchi N."/>
        </authorList>
    </citation>
    <scope>NUCLEOTIDE SEQUENCE</scope>
    <source>
        <strain evidence="4">NBRC 1965</strain>
    </source>
</reference>
<dbReference type="PANTHER" id="PTHR12210">
    <property type="entry name" value="DULLARD PROTEIN PHOSPHATASE"/>
    <property type="match status" value="1"/>
</dbReference>
<feature type="compositionally biased region" description="Low complexity" evidence="2">
    <location>
        <begin position="8"/>
        <end position="27"/>
    </location>
</feature>